<protein>
    <submittedName>
        <fullName evidence="8">ECF subfamily RNA polymerase sigma-24 subunit</fullName>
    </submittedName>
</protein>
<keyword evidence="4" id="KW-0238">DNA-binding</keyword>
<dbReference type="Pfam" id="PF04542">
    <property type="entry name" value="Sigma70_r2"/>
    <property type="match status" value="1"/>
</dbReference>
<evidence type="ECO:0000313" key="9">
    <source>
        <dbReference type="Proteomes" id="UP000006762"/>
    </source>
</evidence>
<dbReference type="InterPro" id="IPR013249">
    <property type="entry name" value="RNA_pol_sigma70_r4_t2"/>
</dbReference>
<name>K2JXY9_9RHOB</name>
<evidence type="ECO:0000259" key="7">
    <source>
        <dbReference type="Pfam" id="PF08281"/>
    </source>
</evidence>
<dbReference type="Proteomes" id="UP000006762">
    <property type="component" value="Unassembled WGS sequence"/>
</dbReference>
<dbReference type="STRING" id="1208323.B30_14524"/>
<proteinExistence type="inferred from homology"/>
<dbReference type="GO" id="GO:0003677">
    <property type="term" value="F:DNA binding"/>
    <property type="evidence" value="ECO:0007669"/>
    <property type="project" value="UniProtKB-KW"/>
</dbReference>
<dbReference type="eggNOG" id="COG1595">
    <property type="taxonomic scope" value="Bacteria"/>
</dbReference>
<dbReference type="InterPro" id="IPR014284">
    <property type="entry name" value="RNA_pol_sigma-70_dom"/>
</dbReference>
<dbReference type="PANTHER" id="PTHR43133">
    <property type="entry name" value="RNA POLYMERASE ECF-TYPE SIGMA FACTO"/>
    <property type="match status" value="1"/>
</dbReference>
<dbReference type="CDD" id="cd06171">
    <property type="entry name" value="Sigma70_r4"/>
    <property type="match status" value="1"/>
</dbReference>
<dbReference type="EMBL" id="AMRK01000008">
    <property type="protein sequence ID" value="EKE70110.1"/>
    <property type="molecule type" value="Genomic_DNA"/>
</dbReference>
<feature type="domain" description="RNA polymerase sigma-70 region 2" evidence="6">
    <location>
        <begin position="15"/>
        <end position="80"/>
    </location>
</feature>
<dbReference type="PANTHER" id="PTHR43133:SF8">
    <property type="entry name" value="RNA POLYMERASE SIGMA FACTOR HI_1459-RELATED"/>
    <property type="match status" value="1"/>
</dbReference>
<dbReference type="GO" id="GO:0016987">
    <property type="term" value="F:sigma factor activity"/>
    <property type="evidence" value="ECO:0007669"/>
    <property type="project" value="UniProtKB-KW"/>
</dbReference>
<keyword evidence="5" id="KW-0804">Transcription</keyword>
<dbReference type="InterPro" id="IPR039425">
    <property type="entry name" value="RNA_pol_sigma-70-like"/>
</dbReference>
<dbReference type="Pfam" id="PF08281">
    <property type="entry name" value="Sigma70_r4_2"/>
    <property type="match status" value="1"/>
</dbReference>
<evidence type="ECO:0000256" key="4">
    <source>
        <dbReference type="ARBA" id="ARBA00023125"/>
    </source>
</evidence>
<dbReference type="AlphaFoldDB" id="K2JXY9"/>
<feature type="domain" description="RNA polymerase sigma factor 70 region 4 type 2" evidence="7">
    <location>
        <begin position="115"/>
        <end position="165"/>
    </location>
</feature>
<dbReference type="SUPFAM" id="SSF88946">
    <property type="entry name" value="Sigma2 domain of RNA polymerase sigma factors"/>
    <property type="match status" value="1"/>
</dbReference>
<evidence type="ECO:0000313" key="8">
    <source>
        <dbReference type="EMBL" id="EKE70110.1"/>
    </source>
</evidence>
<keyword evidence="9" id="KW-1185">Reference proteome</keyword>
<dbReference type="Gene3D" id="1.10.10.10">
    <property type="entry name" value="Winged helix-like DNA-binding domain superfamily/Winged helix DNA-binding domain"/>
    <property type="match status" value="1"/>
</dbReference>
<organism evidence="8 9">
    <name type="scientific">Celeribacter baekdonensis B30</name>
    <dbReference type="NCBI Taxonomy" id="1208323"/>
    <lineage>
        <taxon>Bacteria</taxon>
        <taxon>Pseudomonadati</taxon>
        <taxon>Pseudomonadota</taxon>
        <taxon>Alphaproteobacteria</taxon>
        <taxon>Rhodobacterales</taxon>
        <taxon>Roseobacteraceae</taxon>
        <taxon>Celeribacter</taxon>
    </lineage>
</organism>
<keyword evidence="3" id="KW-0731">Sigma factor</keyword>
<evidence type="ECO:0000256" key="2">
    <source>
        <dbReference type="ARBA" id="ARBA00023015"/>
    </source>
</evidence>
<evidence type="ECO:0000256" key="5">
    <source>
        <dbReference type="ARBA" id="ARBA00023163"/>
    </source>
</evidence>
<evidence type="ECO:0000256" key="1">
    <source>
        <dbReference type="ARBA" id="ARBA00010641"/>
    </source>
</evidence>
<dbReference type="InterPro" id="IPR007627">
    <property type="entry name" value="RNA_pol_sigma70_r2"/>
</dbReference>
<sequence>MAAMARGERAGLARLIALYGTGIRRYAAQMLSVRSEAEVVAQEVFLRVWTRAHSYDPDKGAVSSWLYRITVNLCIDHNRRCGFRRFVGLDAAPEFEDEMPGVEAQLDGRQRLALAHAAIKALPARQRQAILLKVAGALSTVEIAEALGTSAGATEQLLIRARAALRAHMDLEDG</sequence>
<dbReference type="Gene3D" id="1.10.1740.10">
    <property type="match status" value="1"/>
</dbReference>
<dbReference type="InterPro" id="IPR036388">
    <property type="entry name" value="WH-like_DNA-bd_sf"/>
</dbReference>
<comment type="similarity">
    <text evidence="1">Belongs to the sigma-70 factor family. ECF subfamily.</text>
</comment>
<dbReference type="InterPro" id="IPR013324">
    <property type="entry name" value="RNA_pol_sigma_r3/r4-like"/>
</dbReference>
<accession>K2JXY9</accession>
<dbReference type="InterPro" id="IPR013325">
    <property type="entry name" value="RNA_pol_sigma_r2"/>
</dbReference>
<reference evidence="8 9" key="1">
    <citation type="submission" date="2012-09" db="EMBL/GenBank/DDBJ databases">
        <title>Celeribacter baekdonensis B30 Genome Sequencing.</title>
        <authorList>
            <person name="Wang W."/>
        </authorList>
    </citation>
    <scope>NUCLEOTIDE SEQUENCE [LARGE SCALE GENOMIC DNA]</scope>
    <source>
        <strain evidence="8 9">B30</strain>
    </source>
</reference>
<dbReference type="SUPFAM" id="SSF88659">
    <property type="entry name" value="Sigma3 and sigma4 domains of RNA polymerase sigma factors"/>
    <property type="match status" value="1"/>
</dbReference>
<gene>
    <name evidence="8" type="ORF">B30_14524</name>
</gene>
<evidence type="ECO:0000256" key="3">
    <source>
        <dbReference type="ARBA" id="ARBA00023082"/>
    </source>
</evidence>
<dbReference type="PATRIC" id="fig|1208323.3.peg.3002"/>
<evidence type="ECO:0000259" key="6">
    <source>
        <dbReference type="Pfam" id="PF04542"/>
    </source>
</evidence>
<dbReference type="GO" id="GO:0006352">
    <property type="term" value="P:DNA-templated transcription initiation"/>
    <property type="evidence" value="ECO:0007669"/>
    <property type="project" value="InterPro"/>
</dbReference>
<comment type="caution">
    <text evidence="8">The sequence shown here is derived from an EMBL/GenBank/DDBJ whole genome shotgun (WGS) entry which is preliminary data.</text>
</comment>
<keyword evidence="2" id="KW-0805">Transcription regulation</keyword>
<dbReference type="NCBIfam" id="TIGR02937">
    <property type="entry name" value="sigma70-ECF"/>
    <property type="match status" value="1"/>
</dbReference>